<proteinExistence type="predicted"/>
<dbReference type="InterPro" id="IPR001879">
    <property type="entry name" value="GPCR_2_extracellular_dom"/>
</dbReference>
<dbReference type="Pfam" id="PF02793">
    <property type="entry name" value="HRM"/>
    <property type="match status" value="1"/>
</dbReference>
<name>A0A564XZP2_HYMDI</name>
<reference evidence="2 3" key="1">
    <citation type="submission" date="2019-07" db="EMBL/GenBank/DDBJ databases">
        <authorList>
            <person name="Jastrzebski P J."/>
            <person name="Paukszto L."/>
            <person name="Jastrzebski P J."/>
        </authorList>
    </citation>
    <scope>NUCLEOTIDE SEQUENCE [LARGE SCALE GENOMIC DNA]</scope>
    <source>
        <strain evidence="2 3">WMS-il1</strain>
    </source>
</reference>
<dbReference type="EMBL" id="CABIJS010000022">
    <property type="protein sequence ID" value="VUZ39733.1"/>
    <property type="molecule type" value="Genomic_DNA"/>
</dbReference>
<evidence type="ECO:0000259" key="1">
    <source>
        <dbReference type="PROSITE" id="PS50227"/>
    </source>
</evidence>
<sequence>MQMDTNSTENLTLSLNTACEQIFRDATSSLVDNGIIKFCRAVHDGVMCWPPALPGTTVYLACPASFEGEGYNQNCKF</sequence>
<accession>A0A564XZP2</accession>
<protein>
    <recommendedName>
        <fullName evidence="1">G-protein coupled receptors family 2 profile 1 domain-containing protein</fullName>
    </recommendedName>
</protein>
<dbReference type="GO" id="GO:0016020">
    <property type="term" value="C:membrane"/>
    <property type="evidence" value="ECO:0007669"/>
    <property type="project" value="InterPro"/>
</dbReference>
<keyword evidence="3" id="KW-1185">Reference proteome</keyword>
<dbReference type="Gene3D" id="4.10.1240.10">
    <property type="entry name" value="GPCR, family 2, extracellular hormone receptor domain"/>
    <property type="match status" value="1"/>
</dbReference>
<dbReference type="Proteomes" id="UP000321570">
    <property type="component" value="Unassembled WGS sequence"/>
</dbReference>
<dbReference type="SUPFAM" id="SSF111418">
    <property type="entry name" value="Hormone receptor domain"/>
    <property type="match status" value="1"/>
</dbReference>
<dbReference type="InterPro" id="IPR036445">
    <property type="entry name" value="GPCR_2_extracell_dom_sf"/>
</dbReference>
<organism evidence="2 3">
    <name type="scientific">Hymenolepis diminuta</name>
    <name type="common">Rat tapeworm</name>
    <dbReference type="NCBI Taxonomy" id="6216"/>
    <lineage>
        <taxon>Eukaryota</taxon>
        <taxon>Metazoa</taxon>
        <taxon>Spiralia</taxon>
        <taxon>Lophotrochozoa</taxon>
        <taxon>Platyhelminthes</taxon>
        <taxon>Cestoda</taxon>
        <taxon>Eucestoda</taxon>
        <taxon>Cyclophyllidea</taxon>
        <taxon>Hymenolepididae</taxon>
        <taxon>Hymenolepis</taxon>
    </lineage>
</organism>
<evidence type="ECO:0000313" key="2">
    <source>
        <dbReference type="EMBL" id="VUZ39733.1"/>
    </source>
</evidence>
<gene>
    <name evidence="2" type="ORF">WMSIL1_LOCUS961</name>
</gene>
<dbReference type="AlphaFoldDB" id="A0A564XZP2"/>
<evidence type="ECO:0000313" key="3">
    <source>
        <dbReference type="Proteomes" id="UP000321570"/>
    </source>
</evidence>
<feature type="domain" description="G-protein coupled receptors family 2 profile 1" evidence="1">
    <location>
        <begin position="18"/>
        <end position="77"/>
    </location>
</feature>
<dbReference type="PROSITE" id="PS50227">
    <property type="entry name" value="G_PROTEIN_RECEP_F2_3"/>
    <property type="match status" value="1"/>
</dbReference>
<dbReference type="GO" id="GO:0004930">
    <property type="term" value="F:G protein-coupled receptor activity"/>
    <property type="evidence" value="ECO:0007669"/>
    <property type="project" value="InterPro"/>
</dbReference>